<protein>
    <submittedName>
        <fullName evidence="1">Uncharacterized protein</fullName>
    </submittedName>
</protein>
<accession>A0A1C6TV72</accession>
<dbReference type="OrthoDB" id="3688503at2"/>
<gene>
    <name evidence="1" type="ORF">GA0070606_0819</name>
</gene>
<sequence length="197" mass="20960">MSVDLEATLPRPLTLAAVLTAARDTLTDLLGLDAVPGLHVVADRRYERGRRLCEGRRLTGPELLSTVIGGPVEQADEEPPNSVHYEVDVDGGNDTVLVMVIDHLPEAGGGTEAVFSPPRTCVGVVTAVALALAVADLAGGRFVDDQIGMLRPRSPDPAHVVASTRLPPGNDDFVRACERYLRQFAHLNGWPASPSMP</sequence>
<evidence type="ECO:0000313" key="1">
    <source>
        <dbReference type="EMBL" id="SCL45647.1"/>
    </source>
</evidence>
<dbReference type="Proteomes" id="UP000199001">
    <property type="component" value="Unassembled WGS sequence"/>
</dbReference>
<evidence type="ECO:0000313" key="2">
    <source>
        <dbReference type="Proteomes" id="UP000199001"/>
    </source>
</evidence>
<organism evidence="1 2">
    <name type="scientific">Micromonospora citrea</name>
    <dbReference type="NCBI Taxonomy" id="47855"/>
    <lineage>
        <taxon>Bacteria</taxon>
        <taxon>Bacillati</taxon>
        <taxon>Actinomycetota</taxon>
        <taxon>Actinomycetes</taxon>
        <taxon>Micromonosporales</taxon>
        <taxon>Micromonosporaceae</taxon>
        <taxon>Micromonospora</taxon>
    </lineage>
</organism>
<dbReference type="RefSeq" id="WP_091095196.1">
    <property type="nucleotide sequence ID" value="NZ_FMHZ01000002.1"/>
</dbReference>
<name>A0A1C6TV72_9ACTN</name>
<dbReference type="AlphaFoldDB" id="A0A1C6TV72"/>
<proteinExistence type="predicted"/>
<dbReference type="STRING" id="47855.GA0070606_0819"/>
<dbReference type="EMBL" id="FMHZ01000002">
    <property type="protein sequence ID" value="SCL45647.1"/>
    <property type="molecule type" value="Genomic_DNA"/>
</dbReference>
<keyword evidence="2" id="KW-1185">Reference proteome</keyword>
<reference evidence="2" key="1">
    <citation type="submission" date="2016-06" db="EMBL/GenBank/DDBJ databases">
        <authorList>
            <person name="Varghese N."/>
            <person name="Submissions Spin"/>
        </authorList>
    </citation>
    <scope>NUCLEOTIDE SEQUENCE [LARGE SCALE GENOMIC DNA]</scope>
    <source>
        <strain evidence="2">DSM 43903</strain>
    </source>
</reference>